<evidence type="ECO:0000313" key="5">
    <source>
        <dbReference type="EMBL" id="RPB13743.1"/>
    </source>
</evidence>
<evidence type="ECO:0000256" key="4">
    <source>
        <dbReference type="SAM" id="MobiDB-lite"/>
    </source>
</evidence>
<dbReference type="SMART" id="SM00320">
    <property type="entry name" value="WD40"/>
    <property type="match status" value="4"/>
</dbReference>
<feature type="compositionally biased region" description="Low complexity" evidence="4">
    <location>
        <begin position="443"/>
        <end position="459"/>
    </location>
</feature>
<feature type="compositionally biased region" description="Low complexity" evidence="4">
    <location>
        <begin position="292"/>
        <end position="304"/>
    </location>
</feature>
<dbReference type="OrthoDB" id="1284551at2759"/>
<proteinExistence type="predicted"/>
<feature type="compositionally biased region" description="Polar residues" evidence="4">
    <location>
        <begin position="176"/>
        <end position="185"/>
    </location>
</feature>
<dbReference type="InterPro" id="IPR015943">
    <property type="entry name" value="WD40/YVTN_repeat-like_dom_sf"/>
</dbReference>
<dbReference type="InterPro" id="IPR036322">
    <property type="entry name" value="WD40_repeat_dom_sf"/>
</dbReference>
<dbReference type="InterPro" id="IPR019775">
    <property type="entry name" value="WD40_repeat_CS"/>
</dbReference>
<keyword evidence="2" id="KW-0677">Repeat</keyword>
<keyword evidence="1 3" id="KW-0853">WD repeat</keyword>
<feature type="compositionally biased region" description="Polar residues" evidence="4">
    <location>
        <begin position="64"/>
        <end position="73"/>
    </location>
</feature>
<gene>
    <name evidence="5" type="ORF">P167DRAFT_504604</name>
</gene>
<feature type="repeat" description="WD" evidence="3">
    <location>
        <begin position="640"/>
        <end position="674"/>
    </location>
</feature>
<dbReference type="InParanoid" id="A0A3N4KT59"/>
<dbReference type="PROSITE" id="PS50082">
    <property type="entry name" value="WD_REPEATS_2"/>
    <property type="match status" value="1"/>
</dbReference>
<dbReference type="Pfam" id="PF00400">
    <property type="entry name" value="WD40"/>
    <property type="match status" value="2"/>
</dbReference>
<name>A0A3N4KT59_9PEZI</name>
<feature type="region of interest" description="Disordered" evidence="4">
    <location>
        <begin position="1"/>
        <end position="93"/>
    </location>
</feature>
<evidence type="ECO:0000256" key="3">
    <source>
        <dbReference type="PROSITE-ProRule" id="PRU00221"/>
    </source>
</evidence>
<organism evidence="5 6">
    <name type="scientific">Morchella conica CCBAS932</name>
    <dbReference type="NCBI Taxonomy" id="1392247"/>
    <lineage>
        <taxon>Eukaryota</taxon>
        <taxon>Fungi</taxon>
        <taxon>Dikarya</taxon>
        <taxon>Ascomycota</taxon>
        <taxon>Pezizomycotina</taxon>
        <taxon>Pezizomycetes</taxon>
        <taxon>Pezizales</taxon>
        <taxon>Morchellaceae</taxon>
        <taxon>Morchella</taxon>
    </lineage>
</organism>
<dbReference type="FunCoup" id="A0A3N4KT59">
    <property type="interactions" value="865"/>
</dbReference>
<feature type="region of interest" description="Disordered" evidence="4">
    <location>
        <begin position="138"/>
        <end position="321"/>
    </location>
</feature>
<feature type="region of interest" description="Disordered" evidence="4">
    <location>
        <begin position="576"/>
        <end position="605"/>
    </location>
</feature>
<evidence type="ECO:0000313" key="6">
    <source>
        <dbReference type="Proteomes" id="UP000277580"/>
    </source>
</evidence>
<dbReference type="STRING" id="1392247.A0A3N4KT59"/>
<dbReference type="PROSITE" id="PS50294">
    <property type="entry name" value="WD_REPEATS_REGION"/>
    <property type="match status" value="1"/>
</dbReference>
<feature type="compositionally biased region" description="Basic residues" evidence="4">
    <location>
        <begin position="1"/>
        <end position="10"/>
    </location>
</feature>
<feature type="compositionally biased region" description="Polar residues" evidence="4">
    <location>
        <begin position="138"/>
        <end position="154"/>
    </location>
</feature>
<feature type="compositionally biased region" description="Low complexity" evidence="4">
    <location>
        <begin position="186"/>
        <end position="201"/>
    </location>
</feature>
<sequence>MPLHGLHHRSNSNTNSPEAPPASSSLIQAAQALAGIGAPKPAGNFQQPQQQQHSQQQQQHQSSRGGDTSLRVQTSSSNLNVNTSSSGGITPIHSGSTVSAGGFSAPSSAGGVGFGNSAPLPQSSIDKLPAPLQIQQQPTKKNLSFNFPSPTKLPNQGDLYSSPVGDYSGHRPSDPIQAQQLSSGGQQPQYQAYHAAQSSSATGGRPQIQSITTAPGAIPQIATSSGGGIPAQQGQPSMHRTNTTGGLSHSSSNKYSPNINTNLPRDADSSPSASGSRKYTHPGALTPTYTNSSQHSHSGSTSTGMGLPGMTTGSSASTREREDVVGGIGAVGNGRWMSPYALYALDWCKWPVSNGGYGRVAMCSYAEDSHNYIQILDTRPTPVNVSHGDTPPPAPSLEFTKLAEASHTYPITRILWEPASTTKPLTDLIATSGDHLRLWSMPNSPSGTSSSSATPAGNSITRTNTLRDPPTQKLTPLALLSNSKSTDFTAPLTSLDWNPISPSLIITSSIDTTCTIWDIPTLTAKTQLIAHDKEVYDVRFMSGSLDVFASCGADGSVRMFDLRSLEHSTIIYEPGVGKGASGDSSKEDGGSPVGGGGSPPPLLRLAASPHDTHLIATFSQDSNIVRILDVRQPGQALIELKGHHNSVNCVEWNPTRRGIIAAGADDCQVLIWDLINNPTGPANTTPGGTSGAGGLGQPNQERIPVASWRCDYEVNNISWSPSGASGGGEWLGVLGGRGIWGVKV</sequence>
<feature type="compositionally biased region" description="Low complexity" evidence="4">
    <location>
        <begin position="21"/>
        <end position="39"/>
    </location>
</feature>
<dbReference type="InterPro" id="IPR001680">
    <property type="entry name" value="WD40_rpt"/>
</dbReference>
<keyword evidence="6" id="KW-1185">Reference proteome</keyword>
<feature type="region of interest" description="Disordered" evidence="4">
    <location>
        <begin position="440"/>
        <end position="478"/>
    </location>
</feature>
<feature type="compositionally biased region" description="Low complexity" evidence="4">
    <location>
        <begin position="46"/>
        <end position="63"/>
    </location>
</feature>
<reference evidence="5 6" key="1">
    <citation type="journal article" date="2018" name="Nat. Ecol. Evol.">
        <title>Pezizomycetes genomes reveal the molecular basis of ectomycorrhizal truffle lifestyle.</title>
        <authorList>
            <person name="Murat C."/>
            <person name="Payen T."/>
            <person name="Noel B."/>
            <person name="Kuo A."/>
            <person name="Morin E."/>
            <person name="Chen J."/>
            <person name="Kohler A."/>
            <person name="Krizsan K."/>
            <person name="Balestrini R."/>
            <person name="Da Silva C."/>
            <person name="Montanini B."/>
            <person name="Hainaut M."/>
            <person name="Levati E."/>
            <person name="Barry K.W."/>
            <person name="Belfiori B."/>
            <person name="Cichocki N."/>
            <person name="Clum A."/>
            <person name="Dockter R.B."/>
            <person name="Fauchery L."/>
            <person name="Guy J."/>
            <person name="Iotti M."/>
            <person name="Le Tacon F."/>
            <person name="Lindquist E.A."/>
            <person name="Lipzen A."/>
            <person name="Malagnac F."/>
            <person name="Mello A."/>
            <person name="Molinier V."/>
            <person name="Miyauchi S."/>
            <person name="Poulain J."/>
            <person name="Riccioni C."/>
            <person name="Rubini A."/>
            <person name="Sitrit Y."/>
            <person name="Splivallo R."/>
            <person name="Traeger S."/>
            <person name="Wang M."/>
            <person name="Zifcakova L."/>
            <person name="Wipf D."/>
            <person name="Zambonelli A."/>
            <person name="Paolocci F."/>
            <person name="Nowrousian M."/>
            <person name="Ottonello S."/>
            <person name="Baldrian P."/>
            <person name="Spatafora J.W."/>
            <person name="Henrissat B."/>
            <person name="Nagy L.G."/>
            <person name="Aury J.M."/>
            <person name="Wincker P."/>
            <person name="Grigoriev I.V."/>
            <person name="Bonfante P."/>
            <person name="Martin F.M."/>
        </authorList>
    </citation>
    <scope>NUCLEOTIDE SEQUENCE [LARGE SCALE GENOMIC DNA]</scope>
    <source>
        <strain evidence="5 6">CCBAS932</strain>
    </source>
</reference>
<evidence type="ECO:0000256" key="2">
    <source>
        <dbReference type="ARBA" id="ARBA00022737"/>
    </source>
</evidence>
<dbReference type="Proteomes" id="UP000277580">
    <property type="component" value="Unassembled WGS sequence"/>
</dbReference>
<dbReference type="InterPro" id="IPR045159">
    <property type="entry name" value="DCAF7-like"/>
</dbReference>
<feature type="region of interest" description="Disordered" evidence="4">
    <location>
        <begin position="680"/>
        <end position="700"/>
    </location>
</feature>
<dbReference type="PROSITE" id="PS00678">
    <property type="entry name" value="WD_REPEATS_1"/>
    <property type="match status" value="2"/>
</dbReference>
<accession>A0A3N4KT59</accession>
<feature type="compositionally biased region" description="Polar residues" evidence="4">
    <location>
        <begin position="232"/>
        <end position="277"/>
    </location>
</feature>
<evidence type="ECO:0000256" key="1">
    <source>
        <dbReference type="ARBA" id="ARBA00022574"/>
    </source>
</evidence>
<dbReference type="EMBL" id="ML119121">
    <property type="protein sequence ID" value="RPB13743.1"/>
    <property type="molecule type" value="Genomic_DNA"/>
</dbReference>
<feature type="compositionally biased region" description="Low complexity" evidence="4">
    <location>
        <begin position="74"/>
        <end position="86"/>
    </location>
</feature>
<dbReference type="Gene3D" id="2.130.10.10">
    <property type="entry name" value="YVTN repeat-like/Quinoprotein amine dehydrogenase"/>
    <property type="match status" value="1"/>
</dbReference>
<protein>
    <submittedName>
        <fullName evidence="5">WD40 repeat-like protein</fullName>
    </submittedName>
</protein>
<dbReference type="SUPFAM" id="SSF50978">
    <property type="entry name" value="WD40 repeat-like"/>
    <property type="match status" value="1"/>
</dbReference>
<dbReference type="PANTHER" id="PTHR19919">
    <property type="entry name" value="WD REPEAT CONTAINING PROTEIN"/>
    <property type="match status" value="1"/>
</dbReference>
<dbReference type="AlphaFoldDB" id="A0A3N4KT59"/>